<dbReference type="PIRSF" id="PIRSF000535">
    <property type="entry name" value="1PFK/6PFK/LacC"/>
    <property type="match status" value="1"/>
</dbReference>
<dbReference type="RefSeq" id="WP_376845853.1">
    <property type="nucleotide sequence ID" value="NZ_JBHSFW010000003.1"/>
</dbReference>
<sequence length="314" mass="33758">MEKLNKIATVTLNPAVDTLYRLDRLQVGASTRVGAPLRTAGGKGINVARVTRLLGEDVAATGFLGGHNGKFIHGEIRKLGIEDRFVDIADETRVCYAFVEADGTQTEVLESGPEIALSDQDKLTKRCSAIMAEVDMLIVSGSLPRGVRSDFYCDILRDAKQQGVKVLLDTSGEALTRGIQGRPFMIKPNRAELEQLVGQSVTTDREMWATLRTLNDQGVPLAIVSDGKRGAYISYGQRFYRLMSADVQGLSAVGSGDAFVAGIAVGLHRGYPIEQTFKLAAACGAANAMETLTGFVKAETVKALLDHIRIEAIG</sequence>
<comment type="catalytic activity">
    <reaction evidence="6">
        <text>D-tagatofuranose 6-phosphate + ATP = D-tagatofuranose 1,6-bisphosphate + ADP + H(+)</text>
        <dbReference type="Rhea" id="RHEA:12420"/>
        <dbReference type="ChEBI" id="CHEBI:15378"/>
        <dbReference type="ChEBI" id="CHEBI:30616"/>
        <dbReference type="ChEBI" id="CHEBI:58694"/>
        <dbReference type="ChEBI" id="CHEBI:58695"/>
        <dbReference type="ChEBI" id="CHEBI:456216"/>
        <dbReference type="EC" id="2.7.1.144"/>
    </reaction>
</comment>
<dbReference type="EC" id="2.7.1.144" evidence="6"/>
<evidence type="ECO:0000313" key="8">
    <source>
        <dbReference type="EMBL" id="MFC4618769.1"/>
    </source>
</evidence>
<feature type="domain" description="Carbohydrate kinase PfkB" evidence="7">
    <location>
        <begin position="12"/>
        <end position="293"/>
    </location>
</feature>
<keyword evidence="6" id="KW-0423">Lactose metabolism</keyword>
<evidence type="ECO:0000256" key="1">
    <source>
        <dbReference type="ARBA" id="ARBA00005380"/>
    </source>
</evidence>
<dbReference type="InterPro" id="IPR017583">
    <property type="entry name" value="Tagatose/fructose_Pkinase"/>
</dbReference>
<evidence type="ECO:0000256" key="3">
    <source>
        <dbReference type="ARBA" id="ARBA00022741"/>
    </source>
</evidence>
<dbReference type="CDD" id="cd01164">
    <property type="entry name" value="FruK_PfkB_like"/>
    <property type="match status" value="1"/>
</dbReference>
<dbReference type="InterPro" id="IPR002173">
    <property type="entry name" value="Carboh/pur_kinase_PfkB_CS"/>
</dbReference>
<evidence type="ECO:0000256" key="6">
    <source>
        <dbReference type="PIRNR" id="PIRNR000535"/>
    </source>
</evidence>
<accession>A0ABV9GNK6</accession>
<comment type="pathway">
    <text evidence="6">Carbohydrate metabolism; D-tagatose 6-phosphate degradation; D-glyceraldehyde 3-phosphate and glycerone phosphate from D-tagatose 6-phosphate: step 1/2.</text>
</comment>
<keyword evidence="2 6" id="KW-0808">Transferase</keyword>
<gene>
    <name evidence="8" type="ORF">ACFO4N_08460</name>
</gene>
<evidence type="ECO:0000256" key="5">
    <source>
        <dbReference type="ARBA" id="ARBA00022840"/>
    </source>
</evidence>
<evidence type="ECO:0000313" key="9">
    <source>
        <dbReference type="Proteomes" id="UP001596022"/>
    </source>
</evidence>
<organism evidence="8 9">
    <name type="scientific">Camelliibacillus cellulosilyticus</name>
    <dbReference type="NCBI Taxonomy" id="2174486"/>
    <lineage>
        <taxon>Bacteria</taxon>
        <taxon>Bacillati</taxon>
        <taxon>Bacillota</taxon>
        <taxon>Bacilli</taxon>
        <taxon>Bacillales</taxon>
        <taxon>Sporolactobacillaceae</taxon>
        <taxon>Camelliibacillus</taxon>
    </lineage>
</organism>
<name>A0ABV9GNK6_9BACL</name>
<keyword evidence="4" id="KW-0418">Kinase</keyword>
<dbReference type="SUPFAM" id="SSF53613">
    <property type="entry name" value="Ribokinase-like"/>
    <property type="match status" value="1"/>
</dbReference>
<proteinExistence type="inferred from homology"/>
<evidence type="ECO:0000259" key="7">
    <source>
        <dbReference type="Pfam" id="PF00294"/>
    </source>
</evidence>
<dbReference type="NCBIfam" id="TIGR03168">
    <property type="entry name" value="1-PFK"/>
    <property type="match status" value="1"/>
</dbReference>
<dbReference type="Proteomes" id="UP001596022">
    <property type="component" value="Unassembled WGS sequence"/>
</dbReference>
<keyword evidence="5 6" id="KW-0067">ATP-binding</keyword>
<protein>
    <recommendedName>
        <fullName evidence="6">Tagatose-6-phosphate kinase</fullName>
        <ecNumber evidence="6">2.7.1.144</ecNumber>
    </recommendedName>
</protein>
<dbReference type="PROSITE" id="PS00583">
    <property type="entry name" value="PFKB_KINASES_1"/>
    <property type="match status" value="1"/>
</dbReference>
<comment type="caution">
    <text evidence="8">The sequence shown here is derived from an EMBL/GenBank/DDBJ whole genome shotgun (WGS) entry which is preliminary data.</text>
</comment>
<dbReference type="Pfam" id="PF00294">
    <property type="entry name" value="PfkB"/>
    <property type="match status" value="1"/>
</dbReference>
<dbReference type="Gene3D" id="3.40.1190.20">
    <property type="match status" value="1"/>
</dbReference>
<dbReference type="PANTHER" id="PTHR46566:SF5">
    <property type="entry name" value="1-PHOSPHOFRUCTOKINASE"/>
    <property type="match status" value="1"/>
</dbReference>
<evidence type="ECO:0000256" key="4">
    <source>
        <dbReference type="ARBA" id="ARBA00022777"/>
    </source>
</evidence>
<dbReference type="PANTHER" id="PTHR46566">
    <property type="entry name" value="1-PHOSPHOFRUCTOKINASE-RELATED"/>
    <property type="match status" value="1"/>
</dbReference>
<comment type="similarity">
    <text evidence="6">Belongs to the carbohydrate kinase PfkB family. LacC subfamily.</text>
</comment>
<keyword evidence="3 6" id="KW-0547">Nucleotide-binding</keyword>
<dbReference type="InterPro" id="IPR011611">
    <property type="entry name" value="PfkB_dom"/>
</dbReference>
<keyword evidence="9" id="KW-1185">Reference proteome</keyword>
<evidence type="ECO:0000256" key="2">
    <source>
        <dbReference type="ARBA" id="ARBA00022679"/>
    </source>
</evidence>
<reference evidence="9" key="1">
    <citation type="journal article" date="2019" name="Int. J. Syst. Evol. Microbiol.">
        <title>The Global Catalogue of Microorganisms (GCM) 10K type strain sequencing project: providing services to taxonomists for standard genome sequencing and annotation.</title>
        <authorList>
            <consortium name="The Broad Institute Genomics Platform"/>
            <consortium name="The Broad Institute Genome Sequencing Center for Infectious Disease"/>
            <person name="Wu L."/>
            <person name="Ma J."/>
        </authorList>
    </citation>
    <scope>NUCLEOTIDE SEQUENCE [LARGE SCALE GENOMIC DNA]</scope>
    <source>
        <strain evidence="9">CGMCC 1.16306</strain>
    </source>
</reference>
<dbReference type="InterPro" id="IPR029056">
    <property type="entry name" value="Ribokinase-like"/>
</dbReference>
<comment type="similarity">
    <text evidence="1">Belongs to the carbohydrate kinase pfkB family.</text>
</comment>
<dbReference type="EMBL" id="JBHSFW010000003">
    <property type="protein sequence ID" value="MFC4618769.1"/>
    <property type="molecule type" value="Genomic_DNA"/>
</dbReference>